<dbReference type="STRING" id="309801.trd_1420"/>
<dbReference type="InterPro" id="IPR035919">
    <property type="entry name" value="EAL_sf"/>
</dbReference>
<protein>
    <submittedName>
        <fullName evidence="2">EAL domain protein</fullName>
    </submittedName>
</protein>
<evidence type="ECO:0000313" key="2">
    <source>
        <dbReference type="EMBL" id="ACM05899.1"/>
    </source>
</evidence>
<proteinExistence type="predicted"/>
<evidence type="ECO:0000313" key="3">
    <source>
        <dbReference type="Proteomes" id="UP000000447"/>
    </source>
</evidence>
<dbReference type="AlphaFoldDB" id="B9L2L8"/>
<dbReference type="HOGENOM" id="CLU_000445_70_0_0"/>
<sequence>MQSERHRAVCQCRVSATNIGGVLSGDRLLLWPPTMHTATKLADIAQELSLETTWGEGRSWLTVHFPEQPGLQEFLRVALDRLTEEELDSTQASVGTAASPLAAEIPSIKPLRRLAAALESIWFEELLVNGQLTCAFQPIVNASDRRTAGYEALLRARRPDGTILSAAEILRAARALDRITTLDVRARILALEQAKKHELDGLLFINFTPSAIDDPTTCLQTTWAAAERLRIDPGKVVFEVIESESLTNLRHAADVLAAYRQRGFRVALDDIGSAHSGLVWLSALQPDFVKIDRQLTAGLAAVVAKRAIVAKLAELCRQIGARTITEGLEDEADASVAVELGVDFLQGYPFGHPQIREQMSDS</sequence>
<organism evidence="2 3">
    <name type="scientific">Thermomicrobium roseum (strain ATCC 27502 / DSM 5159 / P-2)</name>
    <dbReference type="NCBI Taxonomy" id="309801"/>
    <lineage>
        <taxon>Bacteria</taxon>
        <taxon>Pseudomonadati</taxon>
        <taxon>Thermomicrobiota</taxon>
        <taxon>Thermomicrobia</taxon>
        <taxon>Thermomicrobiales</taxon>
        <taxon>Thermomicrobiaceae</taxon>
        <taxon>Thermomicrobium</taxon>
    </lineage>
</organism>
<evidence type="ECO:0000259" key="1">
    <source>
        <dbReference type="PROSITE" id="PS50883"/>
    </source>
</evidence>
<keyword evidence="3" id="KW-1185">Reference proteome</keyword>
<dbReference type="PANTHER" id="PTHR33121">
    <property type="entry name" value="CYCLIC DI-GMP PHOSPHODIESTERASE PDEF"/>
    <property type="match status" value="1"/>
</dbReference>
<gene>
    <name evidence="2" type="ordered locus">trd_1420</name>
</gene>
<accession>B9L2L8</accession>
<dbReference type="InterPro" id="IPR050706">
    <property type="entry name" value="Cyclic-di-GMP_PDE-like"/>
</dbReference>
<dbReference type="KEGG" id="tro:trd_1420"/>
<dbReference type="Proteomes" id="UP000000447">
    <property type="component" value="Chromosome"/>
</dbReference>
<dbReference type="Pfam" id="PF00563">
    <property type="entry name" value="EAL"/>
    <property type="match status" value="1"/>
</dbReference>
<feature type="domain" description="EAL" evidence="1">
    <location>
        <begin position="115"/>
        <end position="362"/>
    </location>
</feature>
<name>B9L2L8_THERP</name>
<dbReference type="OrthoDB" id="9813903at2"/>
<dbReference type="GO" id="GO:0071111">
    <property type="term" value="F:cyclic-guanylate-specific phosphodiesterase activity"/>
    <property type="evidence" value="ECO:0007669"/>
    <property type="project" value="InterPro"/>
</dbReference>
<dbReference type="SUPFAM" id="SSF141868">
    <property type="entry name" value="EAL domain-like"/>
    <property type="match status" value="1"/>
</dbReference>
<dbReference type="SMART" id="SM00052">
    <property type="entry name" value="EAL"/>
    <property type="match status" value="1"/>
</dbReference>
<dbReference type="InterPro" id="IPR001633">
    <property type="entry name" value="EAL_dom"/>
</dbReference>
<dbReference type="EMBL" id="CP001275">
    <property type="protein sequence ID" value="ACM05899.1"/>
    <property type="molecule type" value="Genomic_DNA"/>
</dbReference>
<dbReference type="PROSITE" id="PS50883">
    <property type="entry name" value="EAL"/>
    <property type="match status" value="1"/>
</dbReference>
<dbReference type="CDD" id="cd01948">
    <property type="entry name" value="EAL"/>
    <property type="match status" value="1"/>
</dbReference>
<dbReference type="PANTHER" id="PTHR33121:SF15">
    <property type="entry name" value="BLUE LIGHT- AND TEMPERATURE-REGULATED ANTIREPRESSOR BLUF"/>
    <property type="match status" value="1"/>
</dbReference>
<dbReference type="eggNOG" id="COG2200">
    <property type="taxonomic scope" value="Bacteria"/>
</dbReference>
<dbReference type="Gene3D" id="3.20.20.450">
    <property type="entry name" value="EAL domain"/>
    <property type="match status" value="1"/>
</dbReference>
<reference evidence="2 3" key="1">
    <citation type="journal article" date="2009" name="PLoS ONE">
        <title>Complete genome sequence of the aerobic CO-oxidizing thermophile Thermomicrobium roseum.</title>
        <authorList>
            <person name="Wu D."/>
            <person name="Raymond J."/>
            <person name="Wu M."/>
            <person name="Chatterji S."/>
            <person name="Ren Q."/>
            <person name="Graham J.E."/>
            <person name="Bryant D.A."/>
            <person name="Robb F."/>
            <person name="Colman A."/>
            <person name="Tallon L.J."/>
            <person name="Badger J.H."/>
            <person name="Madupu R."/>
            <person name="Ward N.L."/>
            <person name="Eisen J.A."/>
        </authorList>
    </citation>
    <scope>NUCLEOTIDE SEQUENCE [LARGE SCALE GENOMIC DNA]</scope>
    <source>
        <strain evidence="3">ATCC 27502 / DSM 5159 / P-2</strain>
    </source>
</reference>